<keyword evidence="3" id="KW-0238">DNA-binding</keyword>
<dbReference type="GO" id="GO:0003677">
    <property type="term" value="F:DNA binding"/>
    <property type="evidence" value="ECO:0007669"/>
    <property type="project" value="UniProtKB-KW"/>
</dbReference>
<dbReference type="Pfam" id="PF13412">
    <property type="entry name" value="HTH_24"/>
    <property type="match status" value="1"/>
</dbReference>
<dbReference type="Gene3D" id="3.40.50.1360">
    <property type="match status" value="1"/>
</dbReference>
<keyword evidence="4" id="KW-0804">Transcription</keyword>
<sequence length="317" mass="33280">MPRPRRSEDMIVEIARLRYEQRLPQTEIARLLEISEATVSRALKSALDLGYIEFQVTPKAFRDGAAEQRLKAHLGLRLAVVVENRAGAHAPADTLGKAVARVIEDTLKSGDVLGVSDGATAAAIAAAARRPPARDLNVVALVGGVGAPEHYTHSSEVCRRLAAGLGAQAWQLPVPAIVDDAGAARLLRETGTVRGVFSMMDRMAVAVVGVGAISATAMVFREGFIAPGKLEEIRAHGAVGTICGRFFGRDGRPVGTEFDDRTLSISLERLSRVPLAIAAALSPQKAEAIRAAVAGGLVNAVATDVETAEALMASPSD</sequence>
<evidence type="ECO:0000256" key="4">
    <source>
        <dbReference type="ARBA" id="ARBA00023163"/>
    </source>
</evidence>
<dbReference type="InterPro" id="IPR007324">
    <property type="entry name" value="Sugar-bd_dom_put"/>
</dbReference>
<evidence type="ECO:0000256" key="3">
    <source>
        <dbReference type="ARBA" id="ARBA00023125"/>
    </source>
</evidence>
<gene>
    <name evidence="6" type="ORF">KL86PLE_40528</name>
</gene>
<dbReference type="Pfam" id="PF04198">
    <property type="entry name" value="Sugar-bind"/>
    <property type="match status" value="1"/>
</dbReference>
<dbReference type="AlphaFoldDB" id="A0A212LGN7"/>
<comment type="similarity">
    <text evidence="1">Belongs to the SorC transcriptional regulatory family.</text>
</comment>
<evidence type="ECO:0000313" key="6">
    <source>
        <dbReference type="EMBL" id="SCM76723.1"/>
    </source>
</evidence>
<dbReference type="GO" id="GO:0030246">
    <property type="term" value="F:carbohydrate binding"/>
    <property type="evidence" value="ECO:0007669"/>
    <property type="project" value="InterPro"/>
</dbReference>
<dbReference type="InterPro" id="IPR051054">
    <property type="entry name" value="SorC_transcr_regulators"/>
</dbReference>
<dbReference type="InterPro" id="IPR037171">
    <property type="entry name" value="NagB/RpiA_transferase-like"/>
</dbReference>
<dbReference type="PANTHER" id="PTHR34294">
    <property type="entry name" value="TRANSCRIPTIONAL REGULATOR-RELATED"/>
    <property type="match status" value="1"/>
</dbReference>
<evidence type="ECO:0000256" key="1">
    <source>
        <dbReference type="ARBA" id="ARBA00010466"/>
    </source>
</evidence>
<feature type="domain" description="Sugar-binding" evidence="5">
    <location>
        <begin position="65"/>
        <end position="313"/>
    </location>
</feature>
<reference evidence="6" key="1">
    <citation type="submission" date="2016-08" db="EMBL/GenBank/DDBJ databases">
        <authorList>
            <person name="Seilhamer J.J."/>
        </authorList>
    </citation>
    <scope>NUCLEOTIDE SEQUENCE</scope>
    <source>
        <strain evidence="6">86</strain>
    </source>
</reference>
<accession>A0A212LGN7</accession>
<keyword evidence="2" id="KW-0805">Transcription regulation</keyword>
<dbReference type="InterPro" id="IPR036390">
    <property type="entry name" value="WH_DNA-bd_sf"/>
</dbReference>
<organism evidence="6">
    <name type="scientific">uncultured Pleomorphomonas sp</name>
    <dbReference type="NCBI Taxonomy" id="442121"/>
    <lineage>
        <taxon>Bacteria</taxon>
        <taxon>Pseudomonadati</taxon>
        <taxon>Pseudomonadota</taxon>
        <taxon>Alphaproteobacteria</taxon>
        <taxon>Hyphomicrobiales</taxon>
        <taxon>Pleomorphomonadaceae</taxon>
        <taxon>Pleomorphomonas</taxon>
        <taxon>environmental samples</taxon>
    </lineage>
</organism>
<protein>
    <submittedName>
        <fullName evidence="6">DeoR family transcriptional regulator</fullName>
    </submittedName>
</protein>
<evidence type="ECO:0000256" key="2">
    <source>
        <dbReference type="ARBA" id="ARBA00023015"/>
    </source>
</evidence>
<dbReference type="PANTHER" id="PTHR34294:SF1">
    <property type="entry name" value="TRANSCRIPTIONAL REGULATOR LSRR"/>
    <property type="match status" value="1"/>
</dbReference>
<evidence type="ECO:0000259" key="5">
    <source>
        <dbReference type="Pfam" id="PF04198"/>
    </source>
</evidence>
<dbReference type="SUPFAM" id="SSF100950">
    <property type="entry name" value="NagB/RpiA/CoA transferase-like"/>
    <property type="match status" value="1"/>
</dbReference>
<dbReference type="SUPFAM" id="SSF46785">
    <property type="entry name" value="Winged helix' DNA-binding domain"/>
    <property type="match status" value="1"/>
</dbReference>
<proteinExistence type="inferred from homology"/>
<dbReference type="Gene3D" id="1.10.10.60">
    <property type="entry name" value="Homeodomain-like"/>
    <property type="match status" value="1"/>
</dbReference>
<dbReference type="RefSeq" id="WP_133121837.1">
    <property type="nucleotide sequence ID" value="NZ_LT608334.1"/>
</dbReference>
<dbReference type="EMBL" id="FMJD01000008">
    <property type="protein sequence ID" value="SCM76723.1"/>
    <property type="molecule type" value="Genomic_DNA"/>
</dbReference>
<name>A0A212LGN7_9HYPH</name>